<dbReference type="Proteomes" id="UP000186364">
    <property type="component" value="Unassembled WGS sequence"/>
</dbReference>
<keyword evidence="2" id="KW-1185">Reference proteome</keyword>
<comment type="caution">
    <text evidence="1">The sequence shown here is derived from an EMBL/GenBank/DDBJ whole genome shotgun (WGS) entry which is preliminary data.</text>
</comment>
<organism evidence="1 2">
    <name type="scientific">Xaviernesmea oryzae</name>
    <dbReference type="NCBI Taxonomy" id="464029"/>
    <lineage>
        <taxon>Bacteria</taxon>
        <taxon>Pseudomonadati</taxon>
        <taxon>Pseudomonadota</taxon>
        <taxon>Alphaproteobacteria</taxon>
        <taxon>Hyphomicrobiales</taxon>
        <taxon>Rhizobiaceae</taxon>
        <taxon>Rhizobium/Agrobacterium group</taxon>
        <taxon>Xaviernesmea</taxon>
    </lineage>
</organism>
<sequence>MSDPTLRRFNLAPPRALRADDIPLVFLCHNDRAFLPSFLAHYRGLGVTRFICVDDASTDESQAYLEAEPDVDLWISDLRYGAANRGRLWRESLFEIYGRHRWYVNVDADEYLVYQSCAERPLSRLIDRLQALGITRLSAPMIDFYPAGPVGDFIFSGDSRVMPWEVATHYDVAGYDLSRSSISLQVRGGPRRRIFGADVQLIKFPLLYWDDACSLGTSIHHPIPFQQNFAPIAGVLLHFKFFAGVSARFERISSNGQHFGGAEHYKLMLGHMEDLNRLDFTDSVSHRFADPDSMVEEGFMRSLWPVL</sequence>
<proteinExistence type="predicted"/>
<evidence type="ECO:0008006" key="3">
    <source>
        <dbReference type="Google" id="ProtNLM"/>
    </source>
</evidence>
<dbReference type="Pfam" id="PF13704">
    <property type="entry name" value="Glyco_tranf_2_4"/>
    <property type="match status" value="1"/>
</dbReference>
<dbReference type="InterPro" id="IPR029044">
    <property type="entry name" value="Nucleotide-diphossugar_trans"/>
</dbReference>
<reference evidence="1 2" key="1">
    <citation type="submission" date="2016-09" db="EMBL/GenBank/DDBJ databases">
        <title>Rhizobium sp. nov., a novel species isolated from the rice rhizosphere.</title>
        <authorList>
            <person name="Zhao J."/>
            <person name="Zhang X."/>
        </authorList>
    </citation>
    <scope>NUCLEOTIDE SEQUENCE [LARGE SCALE GENOMIC DNA]</scope>
    <source>
        <strain evidence="1 2">1.7048</strain>
    </source>
</reference>
<dbReference type="AlphaFoldDB" id="A0A1Q9AVM2"/>
<dbReference type="SUPFAM" id="SSF53448">
    <property type="entry name" value="Nucleotide-diphospho-sugar transferases"/>
    <property type="match status" value="1"/>
</dbReference>
<protein>
    <recommendedName>
        <fullName evidence="3">Glycosyl transferase family 2</fullName>
    </recommendedName>
</protein>
<accession>A0A1Q9AVM2</accession>
<evidence type="ECO:0000313" key="2">
    <source>
        <dbReference type="Proteomes" id="UP000186364"/>
    </source>
</evidence>
<name>A0A1Q9AVM2_9HYPH</name>
<dbReference type="EMBL" id="MKIP01000052">
    <property type="protein sequence ID" value="OLP59489.1"/>
    <property type="molecule type" value="Genomic_DNA"/>
</dbReference>
<gene>
    <name evidence="1" type="ORF">BJF93_11570</name>
</gene>
<evidence type="ECO:0000313" key="1">
    <source>
        <dbReference type="EMBL" id="OLP59489.1"/>
    </source>
</evidence>